<evidence type="ECO:0000256" key="5">
    <source>
        <dbReference type="ARBA" id="ARBA00022496"/>
    </source>
</evidence>
<keyword evidence="7 14" id="KW-0547">Nucleotide-binding</keyword>
<reference evidence="18 19" key="1">
    <citation type="submission" date="2016-10" db="EMBL/GenBank/DDBJ databases">
        <authorList>
            <person name="de Groot N.N."/>
        </authorList>
    </citation>
    <scope>NUCLEOTIDE SEQUENCE [LARGE SCALE GENOMIC DNA]</scope>
    <source>
        <strain evidence="18 19">CGMCC 1.9159</strain>
    </source>
</reference>
<evidence type="ECO:0000256" key="16">
    <source>
        <dbReference type="RuleBase" id="RU362098"/>
    </source>
</evidence>
<organism evidence="18 19">
    <name type="scientific">Tessaracoccus oleiagri</name>
    <dbReference type="NCBI Taxonomy" id="686624"/>
    <lineage>
        <taxon>Bacteria</taxon>
        <taxon>Bacillati</taxon>
        <taxon>Actinomycetota</taxon>
        <taxon>Actinomycetes</taxon>
        <taxon>Propionibacteriales</taxon>
        <taxon>Propionibacteriaceae</taxon>
        <taxon>Tessaracoccus</taxon>
    </lineage>
</organism>
<dbReference type="GO" id="GO:0005886">
    <property type="term" value="C:plasma membrane"/>
    <property type="evidence" value="ECO:0007669"/>
    <property type="project" value="UniProtKB-SubCell"/>
</dbReference>
<protein>
    <recommendedName>
        <fullName evidence="13 16">Ferrous iron transport protein B</fullName>
    </recommendedName>
</protein>
<dbReference type="Gene3D" id="3.40.50.300">
    <property type="entry name" value="P-loop containing nucleotide triphosphate hydrolases"/>
    <property type="match status" value="1"/>
</dbReference>
<dbReference type="AlphaFoldDB" id="A0A1G9I1V8"/>
<dbReference type="PROSITE" id="PS51711">
    <property type="entry name" value="G_FEOB"/>
    <property type="match status" value="1"/>
</dbReference>
<feature type="binding site" evidence="15">
    <location>
        <position position="44"/>
    </location>
    <ligand>
        <name>Mg(2+)</name>
        <dbReference type="ChEBI" id="CHEBI:18420"/>
        <label>2</label>
    </ligand>
</feature>
<evidence type="ECO:0000256" key="7">
    <source>
        <dbReference type="ARBA" id="ARBA00022741"/>
    </source>
</evidence>
<keyword evidence="6 16" id="KW-0812">Transmembrane</keyword>
<evidence type="ECO:0000256" key="12">
    <source>
        <dbReference type="ARBA" id="ARBA00023136"/>
    </source>
</evidence>
<gene>
    <name evidence="18" type="ORF">SAMN04488242_0675</name>
</gene>
<keyword evidence="5 16" id="KW-0410">Iron transport</keyword>
<dbReference type="RefSeq" id="WP_093248896.1">
    <property type="nucleotide sequence ID" value="NZ_FNGP01000001.1"/>
</dbReference>
<evidence type="ECO:0000256" key="14">
    <source>
        <dbReference type="PIRSR" id="PIRSR603373-1"/>
    </source>
</evidence>
<evidence type="ECO:0000256" key="1">
    <source>
        <dbReference type="ARBA" id="ARBA00003926"/>
    </source>
</evidence>
<dbReference type="STRING" id="686624.SAMN04488242_0675"/>
<evidence type="ECO:0000256" key="2">
    <source>
        <dbReference type="ARBA" id="ARBA00004651"/>
    </source>
</evidence>
<feature type="transmembrane region" description="Helical" evidence="16">
    <location>
        <begin position="475"/>
        <end position="496"/>
    </location>
</feature>
<dbReference type="Pfam" id="PF07664">
    <property type="entry name" value="FeoB_C"/>
    <property type="match status" value="1"/>
</dbReference>
<dbReference type="Pfam" id="PF07670">
    <property type="entry name" value="Gate"/>
    <property type="match status" value="2"/>
</dbReference>
<keyword evidence="10" id="KW-0406">Ion transport</keyword>
<feature type="domain" description="FeoB-type G" evidence="17">
    <location>
        <begin position="25"/>
        <end position="190"/>
    </location>
</feature>
<evidence type="ECO:0000259" key="17">
    <source>
        <dbReference type="PROSITE" id="PS51711"/>
    </source>
</evidence>
<keyword evidence="11 14" id="KW-0342">GTP-binding</keyword>
<dbReference type="InterPro" id="IPR003373">
    <property type="entry name" value="Fe2_transport_prot-B"/>
</dbReference>
<dbReference type="Pfam" id="PF02421">
    <property type="entry name" value="FeoB_N"/>
    <property type="match status" value="1"/>
</dbReference>
<evidence type="ECO:0000256" key="8">
    <source>
        <dbReference type="ARBA" id="ARBA00022989"/>
    </source>
</evidence>
<dbReference type="GO" id="GO:0046872">
    <property type="term" value="F:metal ion binding"/>
    <property type="evidence" value="ECO:0007669"/>
    <property type="project" value="UniProtKB-KW"/>
</dbReference>
<dbReference type="InterPro" id="IPR050860">
    <property type="entry name" value="FeoB_GTPase"/>
</dbReference>
<keyword evidence="9 16" id="KW-0408">Iron</keyword>
<keyword evidence="8 16" id="KW-1133">Transmembrane helix</keyword>
<comment type="similarity">
    <text evidence="16">Belongs to the TRAFAC class TrmE-Era-EngA-EngB-Septin-like GTPase superfamily. FeoB GTPase (TC 9.A.8) family.</text>
</comment>
<feature type="binding site" evidence="14">
    <location>
        <begin position="77"/>
        <end position="80"/>
    </location>
    <ligand>
        <name>GTP</name>
        <dbReference type="ChEBI" id="CHEBI:37565"/>
        <label>1</label>
    </ligand>
</feature>
<dbReference type="PANTHER" id="PTHR43185">
    <property type="entry name" value="FERROUS IRON TRANSPORT PROTEIN B"/>
    <property type="match status" value="1"/>
</dbReference>
<feature type="binding site" evidence="15">
    <location>
        <position position="43"/>
    </location>
    <ligand>
        <name>Mg(2+)</name>
        <dbReference type="ChEBI" id="CHEBI:18420"/>
        <label>2</label>
    </ligand>
</feature>
<evidence type="ECO:0000256" key="3">
    <source>
        <dbReference type="ARBA" id="ARBA00022448"/>
    </source>
</evidence>
<evidence type="ECO:0000256" key="10">
    <source>
        <dbReference type="ARBA" id="ARBA00023065"/>
    </source>
</evidence>
<comment type="caution">
    <text evidence="16">Lacks conserved residue(s) required for the propagation of feature annotation.</text>
</comment>
<dbReference type="GO" id="GO:0005525">
    <property type="term" value="F:GTP binding"/>
    <property type="evidence" value="ECO:0007669"/>
    <property type="project" value="UniProtKB-KW"/>
</dbReference>
<name>A0A1G9I1V8_9ACTN</name>
<keyword evidence="15" id="KW-0479">Metal-binding</keyword>
<keyword evidence="4" id="KW-1003">Cell membrane</keyword>
<dbReference type="PANTHER" id="PTHR43185:SF1">
    <property type="entry name" value="FE(2+) TRANSPORTER FEOB"/>
    <property type="match status" value="1"/>
</dbReference>
<keyword evidence="15" id="KW-0460">Magnesium</keyword>
<dbReference type="SUPFAM" id="SSF52540">
    <property type="entry name" value="P-loop containing nucleoside triphosphate hydrolases"/>
    <property type="match status" value="1"/>
</dbReference>
<evidence type="ECO:0000256" key="4">
    <source>
        <dbReference type="ARBA" id="ARBA00022475"/>
    </source>
</evidence>
<dbReference type="InterPro" id="IPR030389">
    <property type="entry name" value="G_FEOB_dom"/>
</dbReference>
<keyword evidence="3 16" id="KW-0813">Transport</keyword>
<evidence type="ECO:0000313" key="19">
    <source>
        <dbReference type="Proteomes" id="UP000199475"/>
    </source>
</evidence>
<feature type="transmembrane region" description="Helical" evidence="16">
    <location>
        <begin position="590"/>
        <end position="610"/>
    </location>
</feature>
<feature type="transmembrane region" description="Helical" evidence="16">
    <location>
        <begin position="240"/>
        <end position="259"/>
    </location>
</feature>
<dbReference type="InterPro" id="IPR027417">
    <property type="entry name" value="P-loop_NTPase"/>
</dbReference>
<evidence type="ECO:0000256" key="11">
    <source>
        <dbReference type="ARBA" id="ARBA00023134"/>
    </source>
</evidence>
<proteinExistence type="inferred from homology"/>
<keyword evidence="19" id="KW-1185">Reference proteome</keyword>
<evidence type="ECO:0000256" key="13">
    <source>
        <dbReference type="NCBIfam" id="TIGR00437"/>
    </source>
</evidence>
<keyword evidence="12 16" id="KW-0472">Membrane</keyword>
<feature type="binding site" evidence="15">
    <location>
        <position position="46"/>
    </location>
    <ligand>
        <name>Mg(2+)</name>
        <dbReference type="ChEBI" id="CHEBI:18420"/>
        <label>2</label>
    </ligand>
</feature>
<feature type="transmembrane region" description="Helical" evidence="16">
    <location>
        <begin position="416"/>
        <end position="436"/>
    </location>
</feature>
<feature type="transmembrane region" description="Helical" evidence="16">
    <location>
        <begin position="306"/>
        <end position="330"/>
    </location>
</feature>
<evidence type="ECO:0000256" key="6">
    <source>
        <dbReference type="ARBA" id="ARBA00022692"/>
    </source>
</evidence>
<dbReference type="Proteomes" id="UP000199475">
    <property type="component" value="Unassembled WGS sequence"/>
</dbReference>
<evidence type="ECO:0000256" key="9">
    <source>
        <dbReference type="ARBA" id="ARBA00023004"/>
    </source>
</evidence>
<comment type="subcellular location">
    <subcellularLocation>
        <location evidence="16">Cell inner membrane</location>
        <topology evidence="16">Multi-pass membrane protein</topology>
    </subcellularLocation>
    <subcellularLocation>
        <location evidence="2">Cell membrane</location>
        <topology evidence="2">Multi-pass membrane protein</topology>
    </subcellularLocation>
</comment>
<comment type="function">
    <text evidence="1 16">Probable transporter of a GTP-driven Fe(2+) uptake system.</text>
</comment>
<feature type="binding site" evidence="15">
    <location>
        <position position="47"/>
    </location>
    <ligand>
        <name>Mg(2+)</name>
        <dbReference type="ChEBI" id="CHEBI:18420"/>
        <label>2</label>
    </ligand>
</feature>
<feature type="transmembrane region" description="Helical" evidence="16">
    <location>
        <begin position="622"/>
        <end position="642"/>
    </location>
</feature>
<dbReference type="GO" id="GO:0015093">
    <property type="term" value="F:ferrous iron transmembrane transporter activity"/>
    <property type="evidence" value="ECO:0007669"/>
    <property type="project" value="UniProtKB-UniRule"/>
</dbReference>
<dbReference type="OrthoDB" id="9809127at2"/>
<dbReference type="EMBL" id="FNGP01000001">
    <property type="protein sequence ID" value="SDL19230.1"/>
    <property type="molecule type" value="Genomic_DNA"/>
</dbReference>
<feature type="binding site" evidence="14">
    <location>
        <begin position="57"/>
        <end position="61"/>
    </location>
    <ligand>
        <name>GTP</name>
        <dbReference type="ChEBI" id="CHEBI:37565"/>
        <label>1</label>
    </ligand>
</feature>
<evidence type="ECO:0000313" key="18">
    <source>
        <dbReference type="EMBL" id="SDL19230.1"/>
    </source>
</evidence>
<dbReference type="InterPro" id="IPR011640">
    <property type="entry name" value="Fe2_transport_prot_B_C"/>
</dbReference>
<dbReference type="NCBIfam" id="TIGR00437">
    <property type="entry name" value="feoB"/>
    <property type="match status" value="1"/>
</dbReference>
<dbReference type="InterPro" id="IPR011642">
    <property type="entry name" value="Gate_dom"/>
</dbReference>
<feature type="transmembrane region" description="Helical" evidence="16">
    <location>
        <begin position="384"/>
        <end position="410"/>
    </location>
</feature>
<accession>A0A1G9I1V8</accession>
<feature type="binding site" evidence="14">
    <location>
        <begin position="32"/>
        <end position="39"/>
    </location>
    <ligand>
        <name>GTP</name>
        <dbReference type="ChEBI" id="CHEBI:37565"/>
        <label>1</label>
    </ligand>
</feature>
<sequence>MTEPQPHRVASCHSDGTGAVAPAGAPVVALVGAPNVGKSTLFNALTGARRSVGNWPGTSVEVGRGAWKGRRVMDLVDLPGAYSLDAASPDEELTRALLVDVPACELPEVTVVTVDAAHLARSLYLVSQLRELPLRLVVALTMDDVARRRGITVDAEALGRELAVPVVVVDPRRRAGLARLHDAVLAQLDAPVPAARPVPAGLGEFELADDRFAWIESAVARATTQTAKPGQSWSDRIDRVALHVVWGPLLFLATMWAVFQLTTTVAVPLQDALDTFVAGPMSDLTSTALRGLGAGRIVTGLVVDGVIAGVGMVLTFVPLMAIMFVLLALLEDSGYLARAAVVSDRVMRLIGLPGKAFLPLIVGFGCNVPAIAATRVLSTRRQRVLTALLVPFTSCSARLTVFVLLGAVFFPDNAGTVVFAMYLVSIALIVITGLLLKKTLWRAMGSEPLIMDLPPYQRPTLSLVGISTWIRLKGFLQTATGIILATVVVVWALQAWPVRGEGEFADVPVQDSAYAALAETVAPVFAPAGFGSWESSGALVTGFVAKETIISTWAQTYAVADPEAGGDGAELGAELRRSFDESSGGHPLPAVWAFMVFLLAYTPCVATLAAQWREIGARWTAFGVAVQLSVAWVLAVAVFQVGRLFW</sequence>
<evidence type="ECO:0000256" key="15">
    <source>
        <dbReference type="PIRSR" id="PIRSR603373-2"/>
    </source>
</evidence>